<reference evidence="11 12" key="1">
    <citation type="journal article" date="2019" name="Nat. Plants">
        <title>Stout camphor tree genome fills gaps in understanding of flowering plant genome evolution.</title>
        <authorList>
            <person name="Chaw S.M."/>
            <person name="Liu Y.C."/>
            <person name="Wu Y.W."/>
            <person name="Wang H.Y."/>
            <person name="Lin C.I."/>
            <person name="Wu C.S."/>
            <person name="Ke H.M."/>
            <person name="Chang L.Y."/>
            <person name="Hsu C.Y."/>
            <person name="Yang H.T."/>
            <person name="Sudianto E."/>
            <person name="Hsu M.H."/>
            <person name="Wu K.P."/>
            <person name="Wang L.N."/>
            <person name="Leebens-Mack J.H."/>
            <person name="Tsai I.J."/>
        </authorList>
    </citation>
    <scope>NUCLEOTIDE SEQUENCE [LARGE SCALE GENOMIC DNA]</scope>
    <source>
        <strain evidence="12">cv. Chaw 1501</strain>
        <tissue evidence="11">Young leaves</tissue>
    </source>
</reference>
<dbReference type="Gene3D" id="1.50.10.10">
    <property type="match status" value="1"/>
</dbReference>
<keyword evidence="4" id="KW-0378">Hydrolase</keyword>
<keyword evidence="12" id="KW-1185">Reference proteome</keyword>
<organism evidence="11 12">
    <name type="scientific">Cinnamomum micranthum f. kanehirae</name>
    <dbReference type="NCBI Taxonomy" id="337451"/>
    <lineage>
        <taxon>Eukaryota</taxon>
        <taxon>Viridiplantae</taxon>
        <taxon>Streptophyta</taxon>
        <taxon>Embryophyta</taxon>
        <taxon>Tracheophyta</taxon>
        <taxon>Spermatophyta</taxon>
        <taxon>Magnoliopsida</taxon>
        <taxon>Magnoliidae</taxon>
        <taxon>Laurales</taxon>
        <taxon>Lauraceae</taxon>
        <taxon>Cinnamomum</taxon>
    </lineage>
</organism>
<feature type="region of interest" description="Disordered" evidence="9">
    <location>
        <begin position="48"/>
        <end position="76"/>
    </location>
</feature>
<keyword evidence="7" id="KW-0326">Glycosidase</keyword>
<evidence type="ECO:0000256" key="4">
    <source>
        <dbReference type="ARBA" id="ARBA00022801"/>
    </source>
</evidence>
<keyword evidence="8" id="KW-0624">Polysaccharide degradation</keyword>
<comment type="caution">
    <text evidence="11">The sequence shown here is derived from an EMBL/GenBank/DDBJ whole genome shotgun (WGS) entry which is preliminary data.</text>
</comment>
<comment type="catalytic activity">
    <reaction evidence="1">
        <text>Endohydrolysis of (1-&gt;4)-beta-D-glucosidic linkages in cellulose, lichenin and cereal beta-D-glucans.</text>
        <dbReference type="EC" id="3.2.1.4"/>
    </reaction>
</comment>
<feature type="region of interest" description="Disordered" evidence="9">
    <location>
        <begin position="113"/>
        <end position="132"/>
    </location>
</feature>
<keyword evidence="5" id="KW-0136">Cellulose degradation</keyword>
<evidence type="ECO:0000256" key="1">
    <source>
        <dbReference type="ARBA" id="ARBA00000966"/>
    </source>
</evidence>
<gene>
    <name evidence="11" type="ORF">CKAN_00129100</name>
</gene>
<sequence length="132" mass="14840">MGMERVGDGNTDHYCWQRPEDMTTDHHAYRIDTNNTGSDLVGETAAAMAARRPSFSGTPVRPTPMSCSPMPNRTPNGLKHTKIIPYLLLFKIRVNFGSHLSQPRFKRSRISARPCRISANPSSTRTSRRAIR</sequence>
<dbReference type="OrthoDB" id="1937980at2759"/>
<name>A0A3S3NQ61_9MAGN</name>
<evidence type="ECO:0000259" key="10">
    <source>
        <dbReference type="Pfam" id="PF00759"/>
    </source>
</evidence>
<dbReference type="InterPro" id="IPR008928">
    <property type="entry name" value="6-hairpin_glycosidase_sf"/>
</dbReference>
<dbReference type="Pfam" id="PF00759">
    <property type="entry name" value="Glyco_hydro_9"/>
    <property type="match status" value="1"/>
</dbReference>
<dbReference type="GO" id="GO:0030245">
    <property type="term" value="P:cellulose catabolic process"/>
    <property type="evidence" value="ECO:0007669"/>
    <property type="project" value="UniProtKB-KW"/>
</dbReference>
<feature type="domain" description="Glycoside hydrolase family 9" evidence="10">
    <location>
        <begin position="5"/>
        <end position="51"/>
    </location>
</feature>
<evidence type="ECO:0000256" key="9">
    <source>
        <dbReference type="SAM" id="MobiDB-lite"/>
    </source>
</evidence>
<evidence type="ECO:0000256" key="6">
    <source>
        <dbReference type="ARBA" id="ARBA00023277"/>
    </source>
</evidence>
<dbReference type="EMBL" id="QPKB01000001">
    <property type="protein sequence ID" value="RWR73041.1"/>
    <property type="molecule type" value="Genomic_DNA"/>
</dbReference>
<evidence type="ECO:0000256" key="3">
    <source>
        <dbReference type="ARBA" id="ARBA00012601"/>
    </source>
</evidence>
<keyword evidence="6" id="KW-0119">Carbohydrate metabolism</keyword>
<feature type="compositionally biased region" description="Polar residues" evidence="9">
    <location>
        <begin position="65"/>
        <end position="75"/>
    </location>
</feature>
<protein>
    <recommendedName>
        <fullName evidence="3">cellulase</fullName>
        <ecNumber evidence="3">3.2.1.4</ecNumber>
    </recommendedName>
</protein>
<evidence type="ECO:0000256" key="2">
    <source>
        <dbReference type="ARBA" id="ARBA00007072"/>
    </source>
</evidence>
<dbReference type="PANTHER" id="PTHR22298">
    <property type="entry name" value="ENDO-1,4-BETA-GLUCANASE"/>
    <property type="match status" value="1"/>
</dbReference>
<comment type="similarity">
    <text evidence="2">Belongs to the glycosyl hydrolase 9 (cellulase E) family.</text>
</comment>
<dbReference type="InterPro" id="IPR012341">
    <property type="entry name" value="6hp_glycosidase-like_sf"/>
</dbReference>
<evidence type="ECO:0000256" key="5">
    <source>
        <dbReference type="ARBA" id="ARBA00023001"/>
    </source>
</evidence>
<proteinExistence type="inferred from homology"/>
<dbReference type="Proteomes" id="UP000283530">
    <property type="component" value="Unassembled WGS sequence"/>
</dbReference>
<dbReference type="STRING" id="337451.A0A3S3NQ61"/>
<evidence type="ECO:0000313" key="11">
    <source>
        <dbReference type="EMBL" id="RWR73041.1"/>
    </source>
</evidence>
<evidence type="ECO:0000313" key="12">
    <source>
        <dbReference type="Proteomes" id="UP000283530"/>
    </source>
</evidence>
<dbReference type="InterPro" id="IPR001701">
    <property type="entry name" value="Glyco_hydro_9"/>
</dbReference>
<dbReference type="SUPFAM" id="SSF48208">
    <property type="entry name" value="Six-hairpin glycosidases"/>
    <property type="match status" value="1"/>
</dbReference>
<dbReference type="AlphaFoldDB" id="A0A3S3NQ61"/>
<evidence type="ECO:0000256" key="8">
    <source>
        <dbReference type="ARBA" id="ARBA00023326"/>
    </source>
</evidence>
<evidence type="ECO:0000256" key="7">
    <source>
        <dbReference type="ARBA" id="ARBA00023295"/>
    </source>
</evidence>
<dbReference type="EC" id="3.2.1.4" evidence="3"/>
<accession>A0A3S3NQ61</accession>
<dbReference type="GO" id="GO:0008810">
    <property type="term" value="F:cellulase activity"/>
    <property type="evidence" value="ECO:0007669"/>
    <property type="project" value="UniProtKB-EC"/>
</dbReference>